<sequence length="295" mass="31194">MSDVPADLPPRPAPGADPAPGPDMLAAAKGRMKALAATYAADLPGLDTHSLMHGLNGVQLSFLPMGDRDGAFDPEHSVILINSRVRPERQRFTLAHEISHALLLGDDDLLSDLHDAFEGDRLEQVIETLCNVGAAALLMPDDLIAGMLARFGPTGRALGELARRADVSASTALYALAEHTEAPVLYAVCALTRPETDDPDDSPPPPGGKVLTVRVSGGAPGVKYSLRPGTPVPDDHPVAVALDTRLPIVQDSYVPFRSGRRMPAQVDAFPDRQRVLVSFLLPGRAAEPAAPRGEA</sequence>
<dbReference type="PANTHER" id="PTHR43236">
    <property type="entry name" value="ANTITOXIN HIGA1"/>
    <property type="match status" value="1"/>
</dbReference>
<dbReference type="Gene3D" id="1.10.10.1030">
    <property type="entry name" value="IrrE, HTH domain"/>
    <property type="match status" value="1"/>
</dbReference>
<organism evidence="3 4">
    <name type="scientific">Deinococcus depolymerans</name>
    <dbReference type="NCBI Taxonomy" id="392408"/>
    <lineage>
        <taxon>Bacteria</taxon>
        <taxon>Thermotogati</taxon>
        <taxon>Deinococcota</taxon>
        <taxon>Deinococci</taxon>
        <taxon>Deinococcales</taxon>
        <taxon>Deinococcaceae</taxon>
        <taxon>Deinococcus</taxon>
    </lineage>
</organism>
<protein>
    <submittedName>
        <fullName evidence="3">Metallo-endopeptidase IrrE</fullName>
    </submittedName>
</protein>
<evidence type="ECO:0000313" key="3">
    <source>
        <dbReference type="EMBL" id="GAA0506480.1"/>
    </source>
</evidence>
<proteinExistence type="predicted"/>
<comment type="caution">
    <text evidence="3">The sequence shown here is derived from an EMBL/GenBank/DDBJ whole genome shotgun (WGS) entry which is preliminary data.</text>
</comment>
<dbReference type="Gene3D" id="3.30.450.130">
    <property type="entry name" value="irre protein"/>
    <property type="match status" value="1"/>
</dbReference>
<gene>
    <name evidence="3" type="primary">irrE</name>
    <name evidence="3" type="ORF">GCM10008937_12880</name>
</gene>
<dbReference type="Gene3D" id="1.10.10.2910">
    <property type="match status" value="1"/>
</dbReference>
<dbReference type="PANTHER" id="PTHR43236:SF2">
    <property type="entry name" value="BLL0069 PROTEIN"/>
    <property type="match status" value="1"/>
</dbReference>
<evidence type="ECO:0000259" key="2">
    <source>
        <dbReference type="Pfam" id="PF06114"/>
    </source>
</evidence>
<dbReference type="Proteomes" id="UP001500191">
    <property type="component" value="Unassembled WGS sequence"/>
</dbReference>
<keyword evidence="4" id="KW-1185">Reference proteome</keyword>
<evidence type="ECO:0000256" key="1">
    <source>
        <dbReference type="SAM" id="MobiDB-lite"/>
    </source>
</evidence>
<feature type="compositionally biased region" description="Pro residues" evidence="1">
    <location>
        <begin position="7"/>
        <end position="21"/>
    </location>
</feature>
<reference evidence="3 4" key="1">
    <citation type="journal article" date="2019" name="Int. J. Syst. Evol. Microbiol.">
        <title>The Global Catalogue of Microorganisms (GCM) 10K type strain sequencing project: providing services to taxonomists for standard genome sequencing and annotation.</title>
        <authorList>
            <consortium name="The Broad Institute Genomics Platform"/>
            <consortium name="The Broad Institute Genome Sequencing Center for Infectious Disease"/>
            <person name="Wu L."/>
            <person name="Ma J."/>
        </authorList>
    </citation>
    <scope>NUCLEOTIDE SEQUENCE [LARGE SCALE GENOMIC DNA]</scope>
    <source>
        <strain evidence="3 4">JCM 14368</strain>
    </source>
</reference>
<dbReference type="EMBL" id="BAAADB010000011">
    <property type="protein sequence ID" value="GAA0506480.1"/>
    <property type="molecule type" value="Genomic_DNA"/>
</dbReference>
<feature type="domain" description="IrrE N-terminal-like" evidence="2">
    <location>
        <begin position="57"/>
        <end position="176"/>
    </location>
</feature>
<accession>A0ABN1BVI3</accession>
<dbReference type="Pfam" id="PF06114">
    <property type="entry name" value="Peptidase_M78"/>
    <property type="match status" value="1"/>
</dbReference>
<dbReference type="InterPro" id="IPR052345">
    <property type="entry name" value="Rad_response_metalloprotease"/>
</dbReference>
<dbReference type="InterPro" id="IPR044853">
    <property type="entry name" value="G3DSA:1.10.10.1030"/>
</dbReference>
<evidence type="ECO:0000313" key="4">
    <source>
        <dbReference type="Proteomes" id="UP001500191"/>
    </source>
</evidence>
<dbReference type="InterPro" id="IPR010359">
    <property type="entry name" value="IrrE_HExxH"/>
</dbReference>
<feature type="region of interest" description="Disordered" evidence="1">
    <location>
        <begin position="1"/>
        <end position="21"/>
    </location>
</feature>
<name>A0ABN1BVI3_9DEIO</name>